<dbReference type="AlphaFoldDB" id="A0A918KUN1"/>
<feature type="transmembrane region" description="Helical" evidence="1">
    <location>
        <begin position="20"/>
        <end position="41"/>
    </location>
</feature>
<evidence type="ECO:0000313" key="4">
    <source>
        <dbReference type="Proteomes" id="UP000600865"/>
    </source>
</evidence>
<feature type="domain" description="TadE-like" evidence="2">
    <location>
        <begin position="13"/>
        <end position="54"/>
    </location>
</feature>
<accession>A0A918KUN1</accession>
<proteinExistence type="predicted"/>
<evidence type="ECO:0000313" key="3">
    <source>
        <dbReference type="EMBL" id="GGX74127.1"/>
    </source>
</evidence>
<keyword evidence="1" id="KW-0472">Membrane</keyword>
<comment type="caution">
    <text evidence="3">The sequence shown here is derived from an EMBL/GenBank/DDBJ whole genome shotgun (WGS) entry which is preliminary data.</text>
</comment>
<dbReference type="RefSeq" id="WP_189586812.1">
    <property type="nucleotide sequence ID" value="NZ_BMYV01000003.1"/>
</dbReference>
<dbReference type="InterPro" id="IPR012495">
    <property type="entry name" value="TadE-like_dom"/>
</dbReference>
<dbReference type="Pfam" id="PF07811">
    <property type="entry name" value="TadE"/>
    <property type="match status" value="1"/>
</dbReference>
<reference evidence="3 4" key="1">
    <citation type="journal article" date="2014" name="Int. J. Syst. Evol. Microbiol.">
        <title>Complete genome sequence of Corynebacterium casei LMG S-19264T (=DSM 44701T), isolated from a smear-ripened cheese.</title>
        <authorList>
            <consortium name="US DOE Joint Genome Institute (JGI-PGF)"/>
            <person name="Walter F."/>
            <person name="Albersmeier A."/>
            <person name="Kalinowski J."/>
            <person name="Ruckert C."/>
        </authorList>
    </citation>
    <scope>NUCLEOTIDE SEQUENCE [LARGE SCALE GENOMIC DNA]</scope>
    <source>
        <strain evidence="3 4">KCTC 23968</strain>
    </source>
</reference>
<evidence type="ECO:0000259" key="2">
    <source>
        <dbReference type="Pfam" id="PF07811"/>
    </source>
</evidence>
<keyword evidence="1" id="KW-1133">Transmembrane helix</keyword>
<dbReference type="Proteomes" id="UP000600865">
    <property type="component" value="Unassembled WGS sequence"/>
</dbReference>
<evidence type="ECO:0000256" key="1">
    <source>
        <dbReference type="SAM" id="Phobius"/>
    </source>
</evidence>
<protein>
    <recommendedName>
        <fullName evidence="2">TadE-like domain-containing protein</fullName>
    </recommendedName>
</protein>
<keyword evidence="1" id="KW-0812">Transmembrane</keyword>
<keyword evidence="4" id="KW-1185">Reference proteome</keyword>
<dbReference type="EMBL" id="BMYV01000003">
    <property type="protein sequence ID" value="GGX74127.1"/>
    <property type="molecule type" value="Genomic_DNA"/>
</dbReference>
<name>A0A918KUN1_9PROT</name>
<organism evidence="3 4">
    <name type="scientific">Litorimonas cladophorae</name>
    <dbReference type="NCBI Taxonomy" id="1220491"/>
    <lineage>
        <taxon>Bacteria</taxon>
        <taxon>Pseudomonadati</taxon>
        <taxon>Pseudomonadota</taxon>
        <taxon>Alphaproteobacteria</taxon>
        <taxon>Maricaulales</taxon>
        <taxon>Robiginitomaculaceae</taxon>
    </lineage>
</organism>
<sequence length="153" mass="16566">MFTLSSYRKNDDGAVAVEGAILFPILALIGFGIVDLSMMMLQTHKMEQGLMASASYLARAESPAQLTSQAKNIAMTGRPDGTGPERVTGWNESNITLTIRNVANNGQYRGGAVIKVAELSSEYDYTGLGFIRLVTGGTTKIRTDHEERLVHAQ</sequence>
<gene>
    <name evidence="3" type="ORF">GCM10011309_25330</name>
</gene>